<comment type="pathway">
    <text evidence="1">Lipid metabolism.</text>
</comment>
<evidence type="ECO:0000256" key="5">
    <source>
        <dbReference type="ARBA" id="ARBA00023315"/>
    </source>
</evidence>
<keyword evidence="5 8" id="KW-0012">Acyltransferase</keyword>
<dbReference type="PANTHER" id="PTHR10434">
    <property type="entry name" value="1-ACYL-SN-GLYCEROL-3-PHOSPHATE ACYLTRANSFERASE"/>
    <property type="match status" value="1"/>
</dbReference>
<organism evidence="8 9">
    <name type="scientific">Neptunicoccus cionae</name>
    <dbReference type="NCBI Taxonomy" id="2035344"/>
    <lineage>
        <taxon>Bacteria</taxon>
        <taxon>Pseudomonadati</taxon>
        <taxon>Pseudomonadota</taxon>
        <taxon>Alphaproteobacteria</taxon>
        <taxon>Rhodobacterales</taxon>
        <taxon>Paracoccaceae</taxon>
        <taxon>Neptunicoccus</taxon>
    </lineage>
</organism>
<evidence type="ECO:0000313" key="8">
    <source>
        <dbReference type="EMBL" id="GGA14546.1"/>
    </source>
</evidence>
<dbReference type="InterPro" id="IPR002123">
    <property type="entry name" value="Plipid/glycerol_acylTrfase"/>
</dbReference>
<proteinExistence type="predicted"/>
<dbReference type="EMBL" id="BMKA01000002">
    <property type="protein sequence ID" value="GGA14546.1"/>
    <property type="molecule type" value="Genomic_DNA"/>
</dbReference>
<dbReference type="Proteomes" id="UP000628017">
    <property type="component" value="Unassembled WGS sequence"/>
</dbReference>
<keyword evidence="9" id="KW-1185">Reference proteome</keyword>
<evidence type="ECO:0000313" key="9">
    <source>
        <dbReference type="Proteomes" id="UP000628017"/>
    </source>
</evidence>
<dbReference type="PANTHER" id="PTHR10434:SF64">
    <property type="entry name" value="1-ACYL-SN-GLYCEROL-3-PHOSPHATE ACYLTRANSFERASE-RELATED"/>
    <property type="match status" value="1"/>
</dbReference>
<dbReference type="SMART" id="SM00563">
    <property type="entry name" value="PlsC"/>
    <property type="match status" value="1"/>
</dbReference>
<gene>
    <name evidence="8" type="ORF">GCM10011498_13470</name>
</gene>
<dbReference type="AlphaFoldDB" id="A0A916VNY9"/>
<evidence type="ECO:0000256" key="1">
    <source>
        <dbReference type="ARBA" id="ARBA00005189"/>
    </source>
</evidence>
<reference evidence="8" key="2">
    <citation type="submission" date="2020-09" db="EMBL/GenBank/DDBJ databases">
        <authorList>
            <person name="Sun Q."/>
            <person name="Zhou Y."/>
        </authorList>
    </citation>
    <scope>NUCLEOTIDE SEQUENCE</scope>
    <source>
        <strain evidence="8">CGMCC 1.15880</strain>
    </source>
</reference>
<dbReference type="GO" id="GO:0006654">
    <property type="term" value="P:phosphatidic acid biosynthetic process"/>
    <property type="evidence" value="ECO:0007669"/>
    <property type="project" value="TreeGrafter"/>
</dbReference>
<feature type="domain" description="Phospholipid/glycerol acyltransferase" evidence="7">
    <location>
        <begin position="83"/>
        <end position="198"/>
    </location>
</feature>
<accession>A0A916VNY9</accession>
<dbReference type="RefSeq" id="WP_188672406.1">
    <property type="nucleotide sequence ID" value="NZ_BMKA01000002.1"/>
</dbReference>
<evidence type="ECO:0000256" key="2">
    <source>
        <dbReference type="ARBA" id="ARBA00022516"/>
    </source>
</evidence>
<evidence type="ECO:0000259" key="7">
    <source>
        <dbReference type="SMART" id="SM00563"/>
    </source>
</evidence>
<keyword evidence="6" id="KW-0472">Membrane</keyword>
<keyword evidence="6" id="KW-0812">Transmembrane</keyword>
<comment type="caution">
    <text evidence="8">The sequence shown here is derived from an EMBL/GenBank/DDBJ whole genome shotgun (WGS) entry which is preliminary data.</text>
</comment>
<evidence type="ECO:0000256" key="6">
    <source>
        <dbReference type="SAM" id="Phobius"/>
    </source>
</evidence>
<protein>
    <submittedName>
        <fullName evidence="8">1-acyl-sn-glycerol-3-phosphate acyltransferase</fullName>
    </submittedName>
</protein>
<evidence type="ECO:0000256" key="3">
    <source>
        <dbReference type="ARBA" id="ARBA00022679"/>
    </source>
</evidence>
<keyword evidence="2" id="KW-0444">Lipid biosynthesis</keyword>
<reference evidence="8" key="1">
    <citation type="journal article" date="2014" name="Int. J. Syst. Evol. Microbiol.">
        <title>Complete genome sequence of Corynebacterium casei LMG S-19264T (=DSM 44701T), isolated from a smear-ripened cheese.</title>
        <authorList>
            <consortium name="US DOE Joint Genome Institute (JGI-PGF)"/>
            <person name="Walter F."/>
            <person name="Albersmeier A."/>
            <person name="Kalinowski J."/>
            <person name="Ruckert C."/>
        </authorList>
    </citation>
    <scope>NUCLEOTIDE SEQUENCE</scope>
    <source>
        <strain evidence="8">CGMCC 1.15880</strain>
    </source>
</reference>
<sequence length="267" mass="29745">MTTWDDGSRPVVKPFGIMGWLRCILRVAAMAVIIFGLMGPMVLLRVLGFAAAAQWCVGLACRGVLRVIGLPVIPKGSPMQYGGAVVANHCSWLDIFTLNAVQEVLFVAKAEVQHWPLIGIIARSVGTIFIERRTSHAARHTNLVKDYIVQGHRLLFFPEGTSTDGQRVLPFRSTLFAAFIEPDLKDRLWVQPVTLNYIAPDGEDPRFYGWWGDTAFAPDLFRVLAQRRQGRIEAVFHPPIQAATVKCRKDMARLCETAVRSGLHDPL</sequence>
<evidence type="ECO:0000256" key="4">
    <source>
        <dbReference type="ARBA" id="ARBA00023098"/>
    </source>
</evidence>
<dbReference type="CDD" id="cd07989">
    <property type="entry name" value="LPLAT_AGPAT-like"/>
    <property type="match status" value="1"/>
</dbReference>
<keyword evidence="3" id="KW-0808">Transferase</keyword>
<keyword evidence="6" id="KW-1133">Transmembrane helix</keyword>
<dbReference type="Pfam" id="PF01553">
    <property type="entry name" value="Acyltransferase"/>
    <property type="match status" value="1"/>
</dbReference>
<keyword evidence="4" id="KW-0443">Lipid metabolism</keyword>
<feature type="transmembrane region" description="Helical" evidence="6">
    <location>
        <begin position="20"/>
        <end position="38"/>
    </location>
</feature>
<dbReference type="SUPFAM" id="SSF69593">
    <property type="entry name" value="Glycerol-3-phosphate (1)-acyltransferase"/>
    <property type="match status" value="1"/>
</dbReference>
<dbReference type="GO" id="GO:0003841">
    <property type="term" value="F:1-acylglycerol-3-phosphate O-acyltransferase activity"/>
    <property type="evidence" value="ECO:0007669"/>
    <property type="project" value="TreeGrafter"/>
</dbReference>
<name>A0A916VNY9_9RHOB</name>